<evidence type="ECO:0000256" key="4">
    <source>
        <dbReference type="ARBA" id="ARBA00022895"/>
    </source>
</evidence>
<feature type="compositionally biased region" description="Polar residues" evidence="11">
    <location>
        <begin position="215"/>
        <end position="233"/>
    </location>
</feature>
<evidence type="ECO:0000256" key="10">
    <source>
        <dbReference type="RuleBase" id="RU367107"/>
    </source>
</evidence>
<dbReference type="FunFam" id="1.10.10.60:FF:000246">
    <property type="entry name" value="Telomeric repeat-binding factor 2-interacting protein 1"/>
    <property type="match status" value="1"/>
</dbReference>
<feature type="region of interest" description="Disordered" evidence="11">
    <location>
        <begin position="179"/>
        <end position="580"/>
    </location>
</feature>
<dbReference type="FunCoup" id="A0A6P7HYS4">
    <property type="interactions" value="227"/>
</dbReference>
<dbReference type="SUPFAM" id="SSF46689">
    <property type="entry name" value="Homeodomain-like"/>
    <property type="match status" value="1"/>
</dbReference>
<dbReference type="InterPro" id="IPR036420">
    <property type="entry name" value="BRCT_dom_sf"/>
</dbReference>
<dbReference type="PANTHER" id="PTHR16466">
    <property type="entry name" value="TELOMERE REPEAT-BINDING FACTOR 2-INTERACTING PROTEIN 1"/>
    <property type="match status" value="1"/>
</dbReference>
<comment type="similarity">
    <text evidence="1 10">Belongs to the RAP1 family.</text>
</comment>
<keyword evidence="15" id="KW-1185">Reference proteome</keyword>
<evidence type="ECO:0000256" key="3">
    <source>
        <dbReference type="ARBA" id="ARBA00022454"/>
    </source>
</evidence>
<dbReference type="Gene3D" id="1.10.10.60">
    <property type="entry name" value="Homeodomain-like"/>
    <property type="match status" value="1"/>
</dbReference>
<dbReference type="GO" id="GO:0010833">
    <property type="term" value="P:telomere maintenance via telomere lengthening"/>
    <property type="evidence" value="ECO:0007669"/>
    <property type="project" value="UniProtKB-UniRule"/>
</dbReference>
<keyword evidence="4 10" id="KW-0779">Telomere</keyword>
<feature type="compositionally biased region" description="Polar residues" evidence="11">
    <location>
        <begin position="321"/>
        <end position="362"/>
    </location>
</feature>
<evidence type="ECO:0000259" key="13">
    <source>
        <dbReference type="Pfam" id="PF11626"/>
    </source>
</evidence>
<feature type="compositionally biased region" description="Acidic residues" evidence="11">
    <location>
        <begin position="509"/>
        <end position="518"/>
    </location>
</feature>
<dbReference type="GO" id="GO:0006355">
    <property type="term" value="P:regulation of DNA-templated transcription"/>
    <property type="evidence" value="ECO:0007669"/>
    <property type="project" value="UniProtKB-UniRule"/>
</dbReference>
<dbReference type="GO" id="GO:0005654">
    <property type="term" value="C:nucleoplasm"/>
    <property type="evidence" value="ECO:0007669"/>
    <property type="project" value="UniProtKB-ARBA"/>
</dbReference>
<keyword evidence="6 10" id="KW-0010">Activator</keyword>
<evidence type="ECO:0000313" key="15">
    <source>
        <dbReference type="Proteomes" id="UP000515145"/>
    </source>
</evidence>
<proteinExistence type="inferred from homology"/>
<evidence type="ECO:0000256" key="1">
    <source>
        <dbReference type="ARBA" id="ARBA00010467"/>
    </source>
</evidence>
<feature type="domain" description="TERF2-interacting telomeric protein 1 Myb" evidence="12">
    <location>
        <begin position="121"/>
        <end position="172"/>
    </location>
</feature>
<organism evidence="15 16">
    <name type="scientific">Parambassis ranga</name>
    <name type="common">Indian glassy fish</name>
    <dbReference type="NCBI Taxonomy" id="210632"/>
    <lineage>
        <taxon>Eukaryota</taxon>
        <taxon>Metazoa</taxon>
        <taxon>Chordata</taxon>
        <taxon>Craniata</taxon>
        <taxon>Vertebrata</taxon>
        <taxon>Euteleostomi</taxon>
        <taxon>Actinopterygii</taxon>
        <taxon>Neopterygii</taxon>
        <taxon>Teleostei</taxon>
        <taxon>Neoteleostei</taxon>
        <taxon>Acanthomorphata</taxon>
        <taxon>Ovalentaria</taxon>
        <taxon>Ambassidae</taxon>
        <taxon>Parambassis</taxon>
    </lineage>
</organism>
<dbReference type="Pfam" id="PF11626">
    <property type="entry name" value="Rap1_C"/>
    <property type="match status" value="1"/>
</dbReference>
<dbReference type="GO" id="GO:0070187">
    <property type="term" value="C:shelterin complex"/>
    <property type="evidence" value="ECO:0007669"/>
    <property type="project" value="TreeGrafter"/>
</dbReference>
<dbReference type="Pfam" id="PF08914">
    <property type="entry name" value="Myb_Rap1"/>
    <property type="match status" value="1"/>
</dbReference>
<evidence type="ECO:0000256" key="11">
    <source>
        <dbReference type="SAM" id="MobiDB-lite"/>
    </source>
</evidence>
<evidence type="ECO:0000256" key="5">
    <source>
        <dbReference type="ARBA" id="ARBA00023015"/>
    </source>
</evidence>
<dbReference type="InParanoid" id="A0A6P7HYS4"/>
<dbReference type="OrthoDB" id="435460at2759"/>
<dbReference type="GeneID" id="114435373"/>
<keyword evidence="8 10" id="KW-0539">Nucleus</keyword>
<feature type="region of interest" description="Disordered" evidence="11">
    <location>
        <begin position="597"/>
        <end position="617"/>
    </location>
</feature>
<evidence type="ECO:0000259" key="12">
    <source>
        <dbReference type="Pfam" id="PF08914"/>
    </source>
</evidence>
<dbReference type="CTD" id="54386"/>
<dbReference type="CDD" id="cd11655">
    <property type="entry name" value="rap1_myb-like"/>
    <property type="match status" value="1"/>
</dbReference>
<evidence type="ECO:0000313" key="16">
    <source>
        <dbReference type="RefSeq" id="XP_028260835.1"/>
    </source>
</evidence>
<dbReference type="RefSeq" id="XP_028260835.1">
    <property type="nucleotide sequence ID" value="XM_028405034.1"/>
</dbReference>
<dbReference type="InterPro" id="IPR001357">
    <property type="entry name" value="BRCT_dom"/>
</dbReference>
<feature type="compositionally biased region" description="Basic and acidic residues" evidence="11">
    <location>
        <begin position="190"/>
        <end position="213"/>
    </location>
</feature>
<feature type="compositionally biased region" description="Polar residues" evidence="11">
    <location>
        <begin position="469"/>
        <end position="484"/>
    </location>
</feature>
<keyword evidence="5 10" id="KW-0805">Transcription regulation</keyword>
<evidence type="ECO:0000256" key="7">
    <source>
        <dbReference type="ARBA" id="ARBA00023163"/>
    </source>
</evidence>
<dbReference type="GO" id="GO:0031848">
    <property type="term" value="P:protection from non-homologous end joining at telomere"/>
    <property type="evidence" value="ECO:0007669"/>
    <property type="project" value="TreeGrafter"/>
</dbReference>
<accession>A0A6P7HYS4</accession>
<protein>
    <recommendedName>
        <fullName evidence="2 10">Telomeric repeat-binding factor 2-interacting protein 1</fullName>
        <shortName evidence="10">TERF2-interacting telomeric protein 1</shortName>
    </recommendedName>
    <alternativeName>
        <fullName evidence="9 10">Repressor/activator protein 1 homolog</fullName>
    </alternativeName>
</protein>
<evidence type="ECO:0000256" key="8">
    <source>
        <dbReference type="ARBA" id="ARBA00023242"/>
    </source>
</evidence>
<evidence type="ECO:0000256" key="6">
    <source>
        <dbReference type="ARBA" id="ARBA00023159"/>
    </source>
</evidence>
<dbReference type="InterPro" id="IPR015010">
    <property type="entry name" value="TERF2IP_Myb"/>
</dbReference>
<feature type="compositionally biased region" description="Polar residues" evidence="11">
    <location>
        <begin position="286"/>
        <end position="300"/>
    </location>
</feature>
<comment type="function">
    <text evidence="10">Acts both as a regulator of telomere function and as a transcription regulator. Involved in the regulation of telomere length and protection as a component of the shelterin complex (telosome). Does not bind DNA directly: recruited to telomeric double-stranded 5'-TTAGGG-3' repeats via its interaction with terf2. Independently of its function in telomeres, also acts as a transcription regulator: recruited to extratelomeric 5'-TTAGGG-3' sites via its association with terf2 or other factors, and regulates gene expression.</text>
</comment>
<reference evidence="16" key="1">
    <citation type="submission" date="2025-08" db="UniProtKB">
        <authorList>
            <consortium name="RefSeq"/>
        </authorList>
    </citation>
    <scope>IDENTIFICATION</scope>
</reference>
<keyword evidence="7 10" id="KW-0804">Transcription</keyword>
<dbReference type="GO" id="GO:0042162">
    <property type="term" value="F:telomeric DNA binding"/>
    <property type="evidence" value="ECO:0007669"/>
    <property type="project" value="TreeGrafter"/>
</dbReference>
<evidence type="ECO:0000256" key="2">
    <source>
        <dbReference type="ARBA" id="ARBA00017805"/>
    </source>
</evidence>
<dbReference type="InterPro" id="IPR009057">
    <property type="entry name" value="Homeodomain-like_sf"/>
</dbReference>
<feature type="domain" description="TRF2-interacting telomeric protein/Rap1 C-terminal" evidence="13">
    <location>
        <begin position="649"/>
        <end position="716"/>
    </location>
</feature>
<name>A0A6P7HYS4_9TELE</name>
<comment type="subunit">
    <text evidence="10">Homodimer.</text>
</comment>
<comment type="subcellular location">
    <subcellularLocation>
        <location evidence="10">Nucleus</location>
    </subcellularLocation>
    <subcellularLocation>
        <location evidence="10">Chromosome</location>
        <location evidence="10">Telomere</location>
    </subcellularLocation>
</comment>
<feature type="domain" description="BRCT" evidence="14">
    <location>
        <begin position="19"/>
        <end position="93"/>
    </location>
</feature>
<keyword evidence="3 10" id="KW-0158">Chromosome</keyword>
<dbReference type="Pfam" id="PF16589">
    <property type="entry name" value="BRCT_2"/>
    <property type="match status" value="1"/>
</dbReference>
<feature type="compositionally biased region" description="Acidic residues" evidence="11">
    <location>
        <begin position="179"/>
        <end position="189"/>
    </location>
</feature>
<dbReference type="AlphaFoldDB" id="A0A6P7HYS4"/>
<sequence>MAQSSISPVLFLMVDGEPMSFFLRPGPVKRKLQPLITAGGGMLCNVQQPGAILLIHPDERNTIPESAAHWYVSTQYIYDCIEKEEQLNLEDYKLNPEIPQKHSTRYSKGNSSAISGGRVAYTPEEDAAILNYVSKHKTDIGGNRLWQEMETERVTCHSWQSMKYRYRVRLAKLQLQAEEVETKEEDNQAVEDKMEVEDNKKTDVQKPSCEEHGAPQTNSTETDTTQLEGNQETDVQKPSCEDDVLPQTHSAEMDPTQMEVEPTPAENIPESEDPQIYSCLHVKGQHINQQTEQPAESMQPETVEAETSDSPQAEGPDMDSLTDSQLISAETTQPKPCQSQTADTQQEQNLPEDSISNSPKMSTSKKLKEKQKPPPQLEQPQQRMTRRKLALSSSPELYGKRLRSSSTQPEEYKSSPRTSRKTKTALKPTLQKDTTTDHPPPKRGRIKIASPAVAEESQEESGEEPSGSDGTASETPQADETNPALQKADKKKEKRQLGILELATKEFEDGSESDEDQAIEVQNPSEKTASSKDLLPPQPDKLADPASPQSDPEPGPSRQENVPKTGCPDPAAPGPAVSEAVSAASKAHLFIFESQEDNSQSVLGDRPTAAADPQPTVNKDAAFSLTQVQLEEDKQRITELMDQTEQDLVTVTKALLKTSGDFSAALNLLSNPSCVSGPFWNRHDDSLVLSHDPAVRRELQEKYGEEGVAKRIMFLEVEG</sequence>
<dbReference type="InterPro" id="IPR021661">
    <property type="entry name" value="Rap1_C"/>
</dbReference>
<dbReference type="InterPro" id="IPR039595">
    <property type="entry name" value="TE2IP/Rap1"/>
</dbReference>
<dbReference type="Proteomes" id="UP000515145">
    <property type="component" value="Chromosome 5"/>
</dbReference>
<dbReference type="PANTHER" id="PTHR16466:SF6">
    <property type="entry name" value="TELOMERIC REPEAT-BINDING FACTOR 2-INTERACTING PROTEIN 1"/>
    <property type="match status" value="1"/>
</dbReference>
<evidence type="ECO:0000256" key="9">
    <source>
        <dbReference type="ARBA" id="ARBA00032471"/>
    </source>
</evidence>
<gene>
    <name evidence="16" type="primary">terf2ip</name>
</gene>
<evidence type="ECO:0000259" key="14">
    <source>
        <dbReference type="Pfam" id="PF16589"/>
    </source>
</evidence>
<dbReference type="SUPFAM" id="SSF52113">
    <property type="entry name" value="BRCT domain"/>
    <property type="match status" value="1"/>
</dbReference>